<feature type="compositionally biased region" description="Basic residues" evidence="1">
    <location>
        <begin position="31"/>
        <end position="40"/>
    </location>
</feature>
<reference evidence="4" key="2">
    <citation type="submission" date="2014-09" db="EMBL/GenBank/DDBJ databases">
        <authorList>
            <person name="Martin A.A."/>
        </authorList>
    </citation>
    <scope>NUCLEOTIDE SEQUENCE</scope>
    <source>
        <strain evidence="4">ED321</strain>
    </source>
</reference>
<dbReference type="RefSeq" id="XP_024498644.1">
    <property type="nucleotide sequence ID" value="XM_024646063.1"/>
</dbReference>
<feature type="compositionally biased region" description="Basic and acidic residues" evidence="1">
    <location>
        <begin position="41"/>
        <end position="72"/>
    </location>
</feature>
<dbReference type="SUPFAM" id="SSF49562">
    <property type="entry name" value="C2 domain (Calcium/lipid-binding domain, CaLB)"/>
    <property type="match status" value="1"/>
</dbReference>
<sequence>MDRLAACHVMHGFLNIHKEAKKRNNSSLNNHAKKSSHRSHSLSERKGVISTLKDENKKYSQSHHRESDSHKDDEDDTFNSLFHRVLDYGTSNNNFYHYQIETLLDPVQKITLTNSSKYKLPNHHSDIFSSPRYYSKNFHSSQNNLKCGYLLLSINFSQPKNELSIYIEKGANLPISQPHKKSVSYIKVVLIQDHQFVNCAKSGTYISKPFIDFDKTFTFKLTKNQPTLSLLILVIQKSNNSEERELGHLTFGDEDQSNNQFKDIKNENEKKRYLMGNTINKYDINWVSKQNEIKPPINFISGQKLFNQNDCLLNEYHSRLDNNICNWFKLSNKW</sequence>
<dbReference type="AlphaFoldDB" id="A0A090KPA7"/>
<dbReference type="WBParaSite" id="SRAE_X000118100.1">
    <property type="protein sequence ID" value="SRAE_X000118100.1"/>
    <property type="gene ID" value="WBGene00266747"/>
</dbReference>
<dbReference type="PROSITE" id="PS50004">
    <property type="entry name" value="C2"/>
    <property type="match status" value="1"/>
</dbReference>
<proteinExistence type="predicted"/>
<dbReference type="CTD" id="36384241"/>
<evidence type="ECO:0000256" key="1">
    <source>
        <dbReference type="SAM" id="MobiDB-lite"/>
    </source>
</evidence>
<reference evidence="5" key="3">
    <citation type="submission" date="2020-12" db="UniProtKB">
        <authorList>
            <consortium name="WormBaseParasite"/>
        </authorList>
    </citation>
    <scope>IDENTIFICATION</scope>
</reference>
<evidence type="ECO:0000313" key="3">
    <source>
        <dbReference type="EMBL" id="CEF59433.1"/>
    </source>
</evidence>
<reference evidence="3" key="1">
    <citation type="submission" date="2014-09" db="EMBL/GenBank/DDBJ databases">
        <authorList>
            <person name="Aslett A.Martin."/>
        </authorList>
    </citation>
    <scope>NUCLEOTIDE SEQUENCE</scope>
    <source>
        <strain evidence="3">ED321 Heterogonic</strain>
    </source>
</reference>
<gene>
    <name evidence="3 5 6" type="ORF">SRAE_X000118100</name>
</gene>
<dbReference type="EMBL" id="LN609396">
    <property type="protein sequence ID" value="CEF59433.1"/>
    <property type="molecule type" value="Genomic_DNA"/>
</dbReference>
<dbReference type="GeneID" id="36384241"/>
<dbReference type="WormBase" id="SRAE_X000118100">
    <property type="protein sequence ID" value="SRP09901"/>
    <property type="gene ID" value="WBGene00266747"/>
</dbReference>
<dbReference type="Proteomes" id="UP000035682">
    <property type="component" value="Unplaced"/>
</dbReference>
<keyword evidence="4" id="KW-1185">Reference proteome</keyword>
<feature type="domain" description="C2" evidence="2">
    <location>
        <begin position="146"/>
        <end position="274"/>
    </location>
</feature>
<evidence type="ECO:0000313" key="4">
    <source>
        <dbReference type="Proteomes" id="UP000035682"/>
    </source>
</evidence>
<protein>
    <submittedName>
        <fullName evidence="5">C2 domain-containing protein</fullName>
    </submittedName>
</protein>
<evidence type="ECO:0000259" key="2">
    <source>
        <dbReference type="PROSITE" id="PS50004"/>
    </source>
</evidence>
<feature type="region of interest" description="Disordered" evidence="1">
    <location>
        <begin position="23"/>
        <end position="75"/>
    </location>
</feature>
<evidence type="ECO:0000313" key="6">
    <source>
        <dbReference type="WormBase" id="SRAE_X000118100"/>
    </source>
</evidence>
<accession>A0A090KPA7</accession>
<dbReference type="Gene3D" id="2.60.40.150">
    <property type="entry name" value="C2 domain"/>
    <property type="match status" value="1"/>
</dbReference>
<dbReference type="InterPro" id="IPR000008">
    <property type="entry name" value="C2_dom"/>
</dbReference>
<dbReference type="InterPro" id="IPR035892">
    <property type="entry name" value="C2_domain_sf"/>
</dbReference>
<name>A0A090KPA7_STRRB</name>
<organism evidence="3">
    <name type="scientific">Strongyloides ratti</name>
    <name type="common">Parasitic roundworm</name>
    <dbReference type="NCBI Taxonomy" id="34506"/>
    <lineage>
        <taxon>Eukaryota</taxon>
        <taxon>Metazoa</taxon>
        <taxon>Ecdysozoa</taxon>
        <taxon>Nematoda</taxon>
        <taxon>Chromadorea</taxon>
        <taxon>Rhabditida</taxon>
        <taxon>Tylenchina</taxon>
        <taxon>Panagrolaimomorpha</taxon>
        <taxon>Strongyloidoidea</taxon>
        <taxon>Strongyloididae</taxon>
        <taxon>Strongyloides</taxon>
    </lineage>
</organism>
<evidence type="ECO:0000313" key="5">
    <source>
        <dbReference type="WBParaSite" id="SRAE_X000118100.1"/>
    </source>
</evidence>